<evidence type="ECO:0000256" key="4">
    <source>
        <dbReference type="ARBA" id="ARBA00016220"/>
    </source>
</evidence>
<reference evidence="15" key="1">
    <citation type="submission" date="2020-11" db="EMBL/GenBank/DDBJ databases">
        <authorList>
            <person name="Tran Van P."/>
        </authorList>
    </citation>
    <scope>NUCLEOTIDE SEQUENCE</scope>
</reference>
<evidence type="ECO:0000256" key="3">
    <source>
        <dbReference type="ARBA" id="ARBA00012281"/>
    </source>
</evidence>
<dbReference type="SUPFAM" id="SSF52922">
    <property type="entry name" value="TK C-terminal domain-like"/>
    <property type="match status" value="1"/>
</dbReference>
<dbReference type="Pfam" id="PF02779">
    <property type="entry name" value="Transket_pyr"/>
    <property type="match status" value="1"/>
</dbReference>
<keyword evidence="10" id="KW-0496">Mitochondrion</keyword>
<dbReference type="CDD" id="cd07036">
    <property type="entry name" value="TPP_PYR_E1-PDHc-beta_like"/>
    <property type="match status" value="1"/>
</dbReference>
<evidence type="ECO:0000256" key="1">
    <source>
        <dbReference type="ARBA" id="ARBA00001964"/>
    </source>
</evidence>
<comment type="cofactor">
    <cofactor evidence="1">
        <name>thiamine diphosphate</name>
        <dbReference type="ChEBI" id="CHEBI:58937"/>
    </cofactor>
</comment>
<gene>
    <name evidence="15" type="ORF">NMOB1V02_LOCUS9773</name>
</gene>
<dbReference type="Gene3D" id="3.40.50.970">
    <property type="match status" value="1"/>
</dbReference>
<dbReference type="InterPro" id="IPR009014">
    <property type="entry name" value="Transketo_C/PFOR_II"/>
</dbReference>
<evidence type="ECO:0000313" key="16">
    <source>
        <dbReference type="Proteomes" id="UP000678499"/>
    </source>
</evidence>
<accession>A0A7R9GH18</accession>
<dbReference type="InterPro" id="IPR005475">
    <property type="entry name" value="Transketolase-like_Pyr-bd"/>
</dbReference>
<dbReference type="GO" id="GO:0004739">
    <property type="term" value="F:pyruvate dehydrogenase (acetyl-transferring) activity"/>
    <property type="evidence" value="ECO:0007669"/>
    <property type="project" value="UniProtKB-EC"/>
</dbReference>
<dbReference type="EC" id="1.2.4.1" evidence="3"/>
<protein>
    <recommendedName>
        <fullName evidence="4">Pyruvate dehydrogenase E1 component subunit beta, mitochondrial</fullName>
        <ecNumber evidence="3">1.2.4.1</ecNumber>
    </recommendedName>
</protein>
<dbReference type="SMART" id="SM00861">
    <property type="entry name" value="Transket_pyr"/>
    <property type="match status" value="1"/>
</dbReference>
<feature type="coiled-coil region" evidence="13">
    <location>
        <begin position="629"/>
        <end position="690"/>
    </location>
</feature>
<evidence type="ECO:0000256" key="8">
    <source>
        <dbReference type="ARBA" id="ARBA00023002"/>
    </source>
</evidence>
<evidence type="ECO:0000259" key="14">
    <source>
        <dbReference type="SMART" id="SM00861"/>
    </source>
</evidence>
<evidence type="ECO:0000256" key="2">
    <source>
        <dbReference type="ARBA" id="ARBA00004173"/>
    </source>
</evidence>
<evidence type="ECO:0000256" key="9">
    <source>
        <dbReference type="ARBA" id="ARBA00023052"/>
    </source>
</evidence>
<evidence type="ECO:0000313" key="15">
    <source>
        <dbReference type="EMBL" id="CAD7282142.1"/>
    </source>
</evidence>
<dbReference type="EMBL" id="OA885563">
    <property type="protein sequence ID" value="CAD7282142.1"/>
    <property type="molecule type" value="Genomic_DNA"/>
</dbReference>
<keyword evidence="8" id="KW-0560">Oxidoreductase</keyword>
<dbReference type="GO" id="GO:0046872">
    <property type="term" value="F:metal ion binding"/>
    <property type="evidence" value="ECO:0007669"/>
    <property type="project" value="UniProtKB-KW"/>
</dbReference>
<dbReference type="EMBL" id="CAJPEX010003526">
    <property type="protein sequence ID" value="CAG0922294.1"/>
    <property type="molecule type" value="Genomic_DNA"/>
</dbReference>
<evidence type="ECO:0000256" key="11">
    <source>
        <dbReference type="ARBA" id="ARBA00023317"/>
    </source>
</evidence>
<dbReference type="PANTHER" id="PTHR11624">
    <property type="entry name" value="DEHYDROGENASE RELATED"/>
    <property type="match status" value="1"/>
</dbReference>
<feature type="coiled-coil region" evidence="13">
    <location>
        <begin position="849"/>
        <end position="980"/>
    </location>
</feature>
<dbReference type="InterPro" id="IPR033248">
    <property type="entry name" value="Transketolase_C"/>
</dbReference>
<dbReference type="OrthoDB" id="10266385at2759"/>
<feature type="coiled-coil region" evidence="13">
    <location>
        <begin position="1055"/>
        <end position="1089"/>
    </location>
</feature>
<dbReference type="Gene3D" id="3.40.50.920">
    <property type="match status" value="1"/>
</dbReference>
<sequence>MAFVLGRRAKSALSCIMPSSRMVLIGSRPASMTVRDALNSALDEEMERDSRVFLMGEEVAQYDGAYKISRGLWKKYGDKRVVDTPITEMGFAGIAVGSALKGLRPVLEFMTFNFSMQAIDHVINSAAKMYYMSAGLFACPIVFRGPNGAAAGVAAQHSQCFASWYASCPGLKVVSPYSAEDARGLLKAAIRDPDPVVFLEHEIMYGVPFEVSDEVLSHDFTIPIGKAKIERQGKDVTIVAFSRAVQTALQGAEELSKIGIDAEVINLRSIRPLDMKCIGDSIKKTHHLITVEEGWPAGGVGSNISSRVGESEELFYQLDAPIMRVTGADVCMPYTKSLELLAVPNADLRSGAIRDEIEIDAPDLFSNERNASTVDDGEIEDYDSNLAEVQDAYRNVAAEWASLKAALEVKATGNPIKTTELASSIRMLASEEKFSEFAAIPSLDRNAARNLQMKISLDTQILPQCDEILAEIKETLGGLNRLRSREKKLEKLKSSILEDIEFQDAAFAKLDKAHELAMECAGGEDDDDEEENLNVILIESEILKAEQASLSKQLIDIDKKIESETTENQYLEHLLENCGQAKDFALLKAELPNIFSFNLNEVSASLTQHVELREFNENQSKKLDLEECIKKQHEAVAQLDDELEEVSSLGILTQLLADTLTVSQELDAKIANSEANIVTLEHQLDSCMEAERAKVQESLKVKPNDRKMMENVFQHILQQFLFHRRVKELVSQWYQWKKSMEATEERIEKLIDLKIPEMEWTTDEQSIEYLRERLRNIQESIANSGLETDQMNAGEDFGIQLNLWREFDEVIRRLETEWDEVKTLQTRVEDRKDKEHQQLSKNLALKAELEEKRKTVVSLVMDMEEAEKEVKRWGDKNEFLVEKDLQLTKTVSNLEEVNQALKSTLRDQEKEHRNVTSELSEVKKAEAAVRAQLKALNTQLSLEESHVDIMQNLALLRDEEDQLEIGVERANAKLDALLAKKETKSTLKLSEPFYDAEEVPEDESGLVQLPEELKRRAKDLRGLDSAEWTRLLDYAEIVKNHGIAQMAKKGISAELKRCKDSSLRKRARLEELEQEVADIEERSSDLVDRRQQAAFNLAEGEASGSGTTSTVHEDDLMDEESLLLPEPFYDAEEVPEDESGLIQLPEELKGRAKDLRGLDSAEWTRLLDYAKIVKNHGIAQMAKKGISAELKRCKDSSSSFSRANLLDLVLQRLYLLASSLNQLAAVVRRKSVLDKVERLVQARASKREFSLAMKDRSATDLGTFLLKLRGHKSFWFVFNSPTKKPEPANGNSLWL</sequence>
<evidence type="ECO:0000256" key="5">
    <source>
        <dbReference type="ARBA" id="ARBA00022723"/>
    </source>
</evidence>
<dbReference type="FunFam" id="3.40.50.920:FF:000001">
    <property type="entry name" value="Pyruvate dehydrogenase E1 beta subunit"/>
    <property type="match status" value="1"/>
</dbReference>
<proteinExistence type="predicted"/>
<evidence type="ECO:0000256" key="7">
    <source>
        <dbReference type="ARBA" id="ARBA00022958"/>
    </source>
</evidence>
<dbReference type="GO" id="GO:0005739">
    <property type="term" value="C:mitochondrion"/>
    <property type="evidence" value="ECO:0007669"/>
    <property type="project" value="UniProtKB-SubCell"/>
</dbReference>
<dbReference type="SUPFAM" id="SSF52518">
    <property type="entry name" value="Thiamin diphosphate-binding fold (THDP-binding)"/>
    <property type="match status" value="1"/>
</dbReference>
<dbReference type="Pfam" id="PF02780">
    <property type="entry name" value="Transketolase_C"/>
    <property type="match status" value="1"/>
</dbReference>
<dbReference type="InterPro" id="IPR027110">
    <property type="entry name" value="PDHB_mito-type"/>
</dbReference>
<dbReference type="GO" id="GO:0006086">
    <property type="term" value="P:pyruvate decarboxylation to acetyl-CoA"/>
    <property type="evidence" value="ECO:0007669"/>
    <property type="project" value="InterPro"/>
</dbReference>
<comment type="catalytic activity">
    <reaction evidence="12">
        <text>N(6)-[(R)-lipoyl]-L-lysyl-[protein] + pyruvate + H(+) = N(6)-[(R)-S(8)-acetyldihydrolipoyl]-L-lysyl-[protein] + CO2</text>
        <dbReference type="Rhea" id="RHEA:19189"/>
        <dbReference type="Rhea" id="RHEA-COMP:10474"/>
        <dbReference type="Rhea" id="RHEA-COMP:10478"/>
        <dbReference type="ChEBI" id="CHEBI:15361"/>
        <dbReference type="ChEBI" id="CHEBI:15378"/>
        <dbReference type="ChEBI" id="CHEBI:16526"/>
        <dbReference type="ChEBI" id="CHEBI:83099"/>
        <dbReference type="ChEBI" id="CHEBI:83111"/>
        <dbReference type="EC" id="1.2.4.1"/>
    </reaction>
</comment>
<name>A0A7R9GH18_9CRUS</name>
<feature type="domain" description="Transketolase-like pyrimidine-binding" evidence="14">
    <location>
        <begin position="32"/>
        <end position="207"/>
    </location>
</feature>
<dbReference type="Proteomes" id="UP000678499">
    <property type="component" value="Unassembled WGS sequence"/>
</dbReference>
<dbReference type="FunFam" id="3.40.50.970:FF:000006">
    <property type="entry name" value="Pyruvate dehydrogenase E1 component subunit beta"/>
    <property type="match status" value="1"/>
</dbReference>
<evidence type="ECO:0000256" key="6">
    <source>
        <dbReference type="ARBA" id="ARBA00022946"/>
    </source>
</evidence>
<keyword evidence="11" id="KW-0670">Pyruvate</keyword>
<dbReference type="NCBIfam" id="NF008854">
    <property type="entry name" value="PRK11892.1"/>
    <property type="match status" value="1"/>
</dbReference>
<evidence type="ECO:0000256" key="12">
    <source>
        <dbReference type="ARBA" id="ARBA00051231"/>
    </source>
</evidence>
<comment type="subcellular location">
    <subcellularLocation>
        <location evidence="2">Mitochondrion</location>
    </subcellularLocation>
</comment>
<evidence type="ECO:0000256" key="10">
    <source>
        <dbReference type="ARBA" id="ARBA00023128"/>
    </source>
</evidence>
<evidence type="ECO:0000256" key="13">
    <source>
        <dbReference type="SAM" id="Coils"/>
    </source>
</evidence>
<keyword evidence="7" id="KW-0630">Potassium</keyword>
<dbReference type="PANTHER" id="PTHR11624:SF96">
    <property type="entry name" value="PYRUVATE DEHYDROGENASE E1 COMPONENT SUBUNIT BETA, MITOCHONDRIAL"/>
    <property type="match status" value="1"/>
</dbReference>
<keyword evidence="13" id="KW-0175">Coiled coil</keyword>
<organism evidence="15">
    <name type="scientific">Notodromas monacha</name>
    <dbReference type="NCBI Taxonomy" id="399045"/>
    <lineage>
        <taxon>Eukaryota</taxon>
        <taxon>Metazoa</taxon>
        <taxon>Ecdysozoa</taxon>
        <taxon>Arthropoda</taxon>
        <taxon>Crustacea</taxon>
        <taxon>Oligostraca</taxon>
        <taxon>Ostracoda</taxon>
        <taxon>Podocopa</taxon>
        <taxon>Podocopida</taxon>
        <taxon>Cypridocopina</taxon>
        <taxon>Cypridoidea</taxon>
        <taxon>Cyprididae</taxon>
        <taxon>Notodromas</taxon>
    </lineage>
</organism>
<dbReference type="InterPro" id="IPR029061">
    <property type="entry name" value="THDP-binding"/>
</dbReference>
<keyword evidence="16" id="KW-1185">Reference proteome</keyword>
<keyword evidence="6" id="KW-0809">Transit peptide</keyword>
<dbReference type="NCBIfam" id="NF006667">
    <property type="entry name" value="PRK09212.1"/>
    <property type="match status" value="1"/>
</dbReference>
<keyword evidence="5" id="KW-0479">Metal-binding</keyword>
<keyword evidence="9" id="KW-0786">Thiamine pyrophosphate</keyword>